<feature type="transmembrane region" description="Helical" evidence="1">
    <location>
        <begin position="12"/>
        <end position="31"/>
    </location>
</feature>
<protein>
    <recommendedName>
        <fullName evidence="2">CHASE3 domain-containing protein</fullName>
    </recommendedName>
</protein>
<dbReference type="AlphaFoldDB" id="A0AA37TIU8"/>
<keyword evidence="1" id="KW-0812">Transmembrane</keyword>
<organism evidence="3 4">
    <name type="scientific">Methylobacterium tardum</name>
    <dbReference type="NCBI Taxonomy" id="374432"/>
    <lineage>
        <taxon>Bacteria</taxon>
        <taxon>Pseudomonadati</taxon>
        <taxon>Pseudomonadota</taxon>
        <taxon>Alphaproteobacteria</taxon>
        <taxon>Hyphomicrobiales</taxon>
        <taxon>Methylobacteriaceae</taxon>
        <taxon>Methylobacterium</taxon>
    </lineage>
</organism>
<dbReference type="Proteomes" id="UP001157440">
    <property type="component" value="Unassembled WGS sequence"/>
</dbReference>
<sequence>MPNTLGLNRTIGGAIGIIALVSLLSSGAVLLTGNERREATDALERSNQVIRGLESFRAAMLNQEIGLRGYLITGRESSLEPYRDGRPALDEAISRLRSVIGNGPERTRLLNEAESAARDWQTNIGEAAIRLAADPATRRDGVRIEVEGRGKQFFDTLRARLSGIESLVESARARRNAEVARAERRESMALWGGTLITLLICLAIGIAIRRLIVQPLVA</sequence>
<name>A0AA37TIU8_9HYPH</name>
<dbReference type="CDD" id="cd19410">
    <property type="entry name" value="HK9-like_sensor"/>
    <property type="match status" value="1"/>
</dbReference>
<proteinExistence type="predicted"/>
<evidence type="ECO:0000256" key="1">
    <source>
        <dbReference type="SAM" id="Phobius"/>
    </source>
</evidence>
<accession>A0AA37TIU8</accession>
<comment type="caution">
    <text evidence="3">The sequence shown here is derived from an EMBL/GenBank/DDBJ whole genome shotgun (WGS) entry which is preliminary data.</text>
</comment>
<evidence type="ECO:0000259" key="2">
    <source>
        <dbReference type="Pfam" id="PF05227"/>
    </source>
</evidence>
<keyword evidence="1" id="KW-1133">Transmembrane helix</keyword>
<keyword evidence="1" id="KW-0472">Membrane</keyword>
<feature type="transmembrane region" description="Helical" evidence="1">
    <location>
        <begin position="189"/>
        <end position="212"/>
    </location>
</feature>
<dbReference type="Pfam" id="PF05227">
    <property type="entry name" value="CHASE3"/>
    <property type="match status" value="1"/>
</dbReference>
<dbReference type="InterPro" id="IPR007891">
    <property type="entry name" value="CHASE3"/>
</dbReference>
<evidence type="ECO:0000313" key="3">
    <source>
        <dbReference type="EMBL" id="GLS71734.1"/>
    </source>
</evidence>
<dbReference type="EMBL" id="BSPL01000018">
    <property type="protein sequence ID" value="GLS71734.1"/>
    <property type="molecule type" value="Genomic_DNA"/>
</dbReference>
<feature type="domain" description="CHASE3" evidence="2">
    <location>
        <begin position="40"/>
        <end position="178"/>
    </location>
</feature>
<evidence type="ECO:0000313" key="4">
    <source>
        <dbReference type="Proteomes" id="UP001157440"/>
    </source>
</evidence>
<gene>
    <name evidence="3" type="ORF">GCM10007890_37470</name>
</gene>
<keyword evidence="4" id="KW-1185">Reference proteome</keyword>
<reference evidence="4" key="1">
    <citation type="journal article" date="2019" name="Int. J. Syst. Evol. Microbiol.">
        <title>The Global Catalogue of Microorganisms (GCM) 10K type strain sequencing project: providing services to taxonomists for standard genome sequencing and annotation.</title>
        <authorList>
            <consortium name="The Broad Institute Genomics Platform"/>
            <consortium name="The Broad Institute Genome Sequencing Center for Infectious Disease"/>
            <person name="Wu L."/>
            <person name="Ma J."/>
        </authorList>
    </citation>
    <scope>NUCLEOTIDE SEQUENCE [LARGE SCALE GENOMIC DNA]</scope>
    <source>
        <strain evidence="4">NBRC 103632</strain>
    </source>
</reference>